<protein>
    <recommendedName>
        <fullName evidence="2">Cupin-like domain-containing protein</fullName>
    </recommendedName>
</protein>
<evidence type="ECO:0008006" key="2">
    <source>
        <dbReference type="Google" id="ProtNLM"/>
    </source>
</evidence>
<proteinExistence type="predicted"/>
<dbReference type="EMBL" id="MN739974">
    <property type="protein sequence ID" value="QHT80816.1"/>
    <property type="molecule type" value="Genomic_DNA"/>
</dbReference>
<dbReference type="AlphaFoldDB" id="A0A6C0HL15"/>
<evidence type="ECO:0000313" key="1">
    <source>
        <dbReference type="EMBL" id="QHT80816.1"/>
    </source>
</evidence>
<sequence length="251" mass="28512">MLEVLVIMGVILLILTFFYKQAVCEFRMNQLEWTQKDQIRPLLQESVPLVIRGVPSLSCWTRDDVMTRDCYADLPLFQEMSLVEWMKSATPESGCPWKYTQAQQIARTSGLGVWAAKTMNPVIISPAKRAWWWPRYHCWAGKMGLQRTYAIWTCILPVDGEIVVSIMPETVESALPTNWVGCVPSELTAKDTPFLADVKYMDVVLRPGHALMMPAHWFVSWTGKKDIPMVCTVSYHSPISAMAFAISPFTS</sequence>
<organism evidence="1">
    <name type="scientific">viral metagenome</name>
    <dbReference type="NCBI Taxonomy" id="1070528"/>
    <lineage>
        <taxon>unclassified sequences</taxon>
        <taxon>metagenomes</taxon>
        <taxon>organismal metagenomes</taxon>
    </lineage>
</organism>
<name>A0A6C0HL15_9ZZZZ</name>
<reference evidence="1" key="1">
    <citation type="journal article" date="2020" name="Nature">
        <title>Giant virus diversity and host interactions through global metagenomics.</title>
        <authorList>
            <person name="Schulz F."/>
            <person name="Roux S."/>
            <person name="Paez-Espino D."/>
            <person name="Jungbluth S."/>
            <person name="Walsh D.A."/>
            <person name="Denef V.J."/>
            <person name="McMahon K.D."/>
            <person name="Konstantinidis K.T."/>
            <person name="Eloe-Fadrosh E.A."/>
            <person name="Kyrpides N.C."/>
            <person name="Woyke T."/>
        </authorList>
    </citation>
    <scope>NUCLEOTIDE SEQUENCE</scope>
    <source>
        <strain evidence="1">GVMAG-M-3300023184-121</strain>
    </source>
</reference>
<accession>A0A6C0HL15</accession>